<dbReference type="eggNOG" id="ENOG502SUNA">
    <property type="taxonomic scope" value="Eukaryota"/>
</dbReference>
<dbReference type="HOGENOM" id="CLU_642550_0_0_1"/>
<dbReference type="EMBL" id="KB707421">
    <property type="protein sequence ID" value="EMR62531.1"/>
    <property type="molecule type" value="Genomic_DNA"/>
</dbReference>
<accession>M7SY83</accession>
<dbReference type="AlphaFoldDB" id="M7SY83"/>
<dbReference type="PANTHER" id="PTHR36847">
    <property type="entry name" value="AMIDOLIGASE ENZYME"/>
    <property type="match status" value="1"/>
</dbReference>
<dbReference type="KEGG" id="ela:UCREL1_10541"/>
<dbReference type="OrthoDB" id="412402at2759"/>
<dbReference type="Pfam" id="PF12224">
    <property type="entry name" value="Amidoligase_2"/>
    <property type="match status" value="1"/>
</dbReference>
<reference evidence="2" key="1">
    <citation type="journal article" date="2013" name="Genome Announc.">
        <title>Draft genome sequence of the grapevine dieback fungus Eutypa lata UCR-EL1.</title>
        <authorList>
            <person name="Blanco-Ulate B."/>
            <person name="Rolshausen P.E."/>
            <person name="Cantu D."/>
        </authorList>
    </citation>
    <scope>NUCLEOTIDE SEQUENCE [LARGE SCALE GENOMIC DNA]</scope>
    <source>
        <strain evidence="2">UCR-EL1</strain>
    </source>
</reference>
<dbReference type="PANTHER" id="PTHR36847:SF1">
    <property type="entry name" value="AMIDOLIGASE ENZYME"/>
    <property type="match status" value="1"/>
</dbReference>
<dbReference type="Proteomes" id="UP000012174">
    <property type="component" value="Unassembled WGS sequence"/>
</dbReference>
<name>M7SY83_EUTLA</name>
<organism evidence="1 2">
    <name type="scientific">Eutypa lata (strain UCR-EL1)</name>
    <name type="common">Grapevine dieback disease fungus</name>
    <name type="synonym">Eutypa armeniacae</name>
    <dbReference type="NCBI Taxonomy" id="1287681"/>
    <lineage>
        <taxon>Eukaryota</taxon>
        <taxon>Fungi</taxon>
        <taxon>Dikarya</taxon>
        <taxon>Ascomycota</taxon>
        <taxon>Pezizomycotina</taxon>
        <taxon>Sordariomycetes</taxon>
        <taxon>Xylariomycetidae</taxon>
        <taxon>Xylariales</taxon>
        <taxon>Diatrypaceae</taxon>
        <taxon>Eutypa</taxon>
    </lineage>
</organism>
<evidence type="ECO:0000313" key="2">
    <source>
        <dbReference type="Proteomes" id="UP000012174"/>
    </source>
</evidence>
<evidence type="ECO:0000313" key="1">
    <source>
        <dbReference type="EMBL" id="EMR62531.1"/>
    </source>
</evidence>
<gene>
    <name evidence="1" type="ORF">UCREL1_10541</name>
</gene>
<dbReference type="InterPro" id="IPR022025">
    <property type="entry name" value="Amidoligase_2"/>
</dbReference>
<dbReference type="OMA" id="YDTEINT"/>
<evidence type="ECO:0008006" key="3">
    <source>
        <dbReference type="Google" id="ProtNLM"/>
    </source>
</evidence>
<keyword evidence="2" id="KW-1185">Reference proteome</keyword>
<sequence>MEGVNSGEHSNASGSESEIPQKYDAIIAAADDTSGSLTVGFELEVLFPTLPSEQAYDPHLSEHGVIYKGMRQGEFGEDFPDDEEETFDDWLLNLLRRMMPDEQLRAERDDDLFAPHDNIPHYDAWRVIDDFSLAYKETRPLFTPYGYYWVGREITSEVLNADDRDTCAEKVTAICCALRQARVHLNDTTSVHVHVGRGDQTFSLLTVKKFTTLLWFTDAKILKLHHPSRQNNEFCRPVVVDSVLALKSCEELQGEEQNLDQGGLVQMREFLPEKAFEEALLAAQLRRIWGSKDVEDIARLLTCADCAGGRGSVGFSRFLPAGKTGGNLHTFKWRQMAGCLDPVSIMRWLRVCVGFTNFARLSPPVTFKTLILAFVLIGENFSGLDLIQALALDNEGVHFAKRLREYRLGEAELFQGESDGDLFLKPL</sequence>
<protein>
    <recommendedName>
        <fullName evidence="3">Amidoligase enzyme protein</fullName>
    </recommendedName>
</protein>
<proteinExistence type="predicted"/>
<dbReference type="STRING" id="1287681.M7SY83"/>